<protein>
    <submittedName>
        <fullName evidence="1">Uncharacterized protein</fullName>
    </submittedName>
</protein>
<organism evidence="1 2">
    <name type="scientific">Mesorhizobium ventifaucium</name>
    <dbReference type="NCBI Taxonomy" id="666020"/>
    <lineage>
        <taxon>Bacteria</taxon>
        <taxon>Pseudomonadati</taxon>
        <taxon>Pseudomonadota</taxon>
        <taxon>Alphaproteobacteria</taxon>
        <taxon>Hyphomicrobiales</taxon>
        <taxon>Phyllobacteriaceae</taxon>
        <taxon>Mesorhizobium</taxon>
    </lineage>
</organism>
<name>A0ABM9EBJ8_9HYPH</name>
<dbReference type="EMBL" id="CAKXZS010000042">
    <property type="protein sequence ID" value="CAH2406145.1"/>
    <property type="molecule type" value="Genomic_DNA"/>
</dbReference>
<proteinExistence type="predicted"/>
<reference evidence="1" key="1">
    <citation type="submission" date="2022-03" db="EMBL/GenBank/DDBJ databases">
        <authorList>
            <person name="Brunel B."/>
        </authorList>
    </citation>
    <scope>NUCLEOTIDE SEQUENCE</scope>
    <source>
        <strain evidence="1">STM4922sample</strain>
    </source>
</reference>
<evidence type="ECO:0000313" key="2">
    <source>
        <dbReference type="Proteomes" id="UP001152604"/>
    </source>
</evidence>
<gene>
    <name evidence="1" type="ORF">MES4922_470008</name>
</gene>
<sequence length="86" mass="9877">MMRLSVVSSGSARIQLCVERCMVCPSQNSPVTIRLRRTPDCVAWFLPKALQRNWFDQLGVKRGLQQFHLDGKKSCKAAPDIYYFID</sequence>
<keyword evidence="2" id="KW-1185">Reference proteome</keyword>
<evidence type="ECO:0000313" key="1">
    <source>
        <dbReference type="EMBL" id="CAH2406145.1"/>
    </source>
</evidence>
<accession>A0ABM9EBJ8</accession>
<dbReference type="Proteomes" id="UP001152604">
    <property type="component" value="Unassembled WGS sequence"/>
</dbReference>
<comment type="caution">
    <text evidence="1">The sequence shown here is derived from an EMBL/GenBank/DDBJ whole genome shotgun (WGS) entry which is preliminary data.</text>
</comment>